<keyword evidence="7" id="KW-1185">Reference proteome</keyword>
<protein>
    <recommendedName>
        <fullName evidence="5">Pectinesterase inhibitor domain-containing protein</fullName>
    </recommendedName>
</protein>
<dbReference type="InterPro" id="IPR051955">
    <property type="entry name" value="PME_Inhibitor"/>
</dbReference>
<dbReference type="OrthoDB" id="636954at2759"/>
<feature type="domain" description="Pectinesterase inhibitor" evidence="5">
    <location>
        <begin position="26"/>
        <end position="174"/>
    </location>
</feature>
<evidence type="ECO:0000259" key="5">
    <source>
        <dbReference type="SMART" id="SM00856"/>
    </source>
</evidence>
<dbReference type="Gene3D" id="1.20.140.40">
    <property type="entry name" value="Invertase/pectin methylesterase inhibitor family protein"/>
    <property type="match status" value="1"/>
</dbReference>
<keyword evidence="2" id="KW-0175">Coiled coil</keyword>
<dbReference type="PANTHER" id="PTHR31080:SF69">
    <property type="entry name" value="OS03G0830600 PROTEIN"/>
    <property type="match status" value="1"/>
</dbReference>
<feature type="chain" id="PRO_5023828913" description="Pectinesterase inhibitor domain-containing protein" evidence="4">
    <location>
        <begin position="29"/>
        <end position="199"/>
    </location>
</feature>
<feature type="region of interest" description="Disordered" evidence="3">
    <location>
        <begin position="179"/>
        <end position="199"/>
    </location>
</feature>
<dbReference type="PANTHER" id="PTHR31080">
    <property type="entry name" value="PECTINESTERASE INHIBITOR-LIKE"/>
    <property type="match status" value="1"/>
</dbReference>
<evidence type="ECO:0000313" key="7">
    <source>
        <dbReference type="Proteomes" id="UP000324897"/>
    </source>
</evidence>
<dbReference type="CDD" id="cd15801">
    <property type="entry name" value="PMEI-like_1"/>
    <property type="match status" value="1"/>
</dbReference>
<dbReference type="FunFam" id="1.20.140.40:FF:000007">
    <property type="entry name" value="Pectinesterase inhibitor"/>
    <property type="match status" value="1"/>
</dbReference>
<dbReference type="GO" id="GO:0004857">
    <property type="term" value="F:enzyme inhibitor activity"/>
    <property type="evidence" value="ECO:0007669"/>
    <property type="project" value="InterPro"/>
</dbReference>
<accession>A0A5J9W7R5</accession>
<keyword evidence="1 4" id="KW-0732">Signal</keyword>
<dbReference type="SMART" id="SM00856">
    <property type="entry name" value="PMEI"/>
    <property type="match status" value="1"/>
</dbReference>
<evidence type="ECO:0000313" key="6">
    <source>
        <dbReference type="EMBL" id="TVU43983.1"/>
    </source>
</evidence>
<comment type="caution">
    <text evidence="6">The sequence shown here is derived from an EMBL/GenBank/DDBJ whole genome shotgun (WGS) entry which is preliminary data.</text>
</comment>
<dbReference type="AlphaFoldDB" id="A0A5J9W7R5"/>
<dbReference type="NCBIfam" id="TIGR01614">
    <property type="entry name" value="PME_inhib"/>
    <property type="match status" value="1"/>
</dbReference>
<gene>
    <name evidence="6" type="ORF">EJB05_03405</name>
</gene>
<dbReference type="Gramene" id="TVU43983">
    <property type="protein sequence ID" value="TVU43983"/>
    <property type="gene ID" value="EJB05_03405"/>
</dbReference>
<evidence type="ECO:0000256" key="1">
    <source>
        <dbReference type="ARBA" id="ARBA00022729"/>
    </source>
</evidence>
<sequence>MAMTTRRVVLALSAALLVLSFFLGAVAGFSIDEACATTPHPDLCKSSLLACPESKEATTPRALAEVAIRAASNVGASAGSYARAQLDVVKDNDMWTCLDECAEDIEEAVSHLDDTEGEIDEAKFNDVKLFLDTAEKDSWSCDESCKYAPQTPVKAALLAKNKDFETIMTVTNALIKQATGGGGSTAAAPAQAPMPLSTP</sequence>
<dbReference type="Proteomes" id="UP000324897">
    <property type="component" value="Chromosome 5"/>
</dbReference>
<evidence type="ECO:0000256" key="4">
    <source>
        <dbReference type="SAM" id="SignalP"/>
    </source>
</evidence>
<proteinExistence type="predicted"/>
<name>A0A5J9W7R5_9POAL</name>
<feature type="non-terminal residue" evidence="6">
    <location>
        <position position="1"/>
    </location>
</feature>
<reference evidence="6 7" key="1">
    <citation type="journal article" date="2019" name="Sci. Rep.">
        <title>A high-quality genome of Eragrostis curvula grass provides insights into Poaceae evolution and supports new strategies to enhance forage quality.</title>
        <authorList>
            <person name="Carballo J."/>
            <person name="Santos B.A.C.M."/>
            <person name="Zappacosta D."/>
            <person name="Garbus I."/>
            <person name="Selva J.P."/>
            <person name="Gallo C.A."/>
            <person name="Diaz A."/>
            <person name="Albertini E."/>
            <person name="Caccamo M."/>
            <person name="Echenique V."/>
        </authorList>
    </citation>
    <scope>NUCLEOTIDE SEQUENCE [LARGE SCALE GENOMIC DNA]</scope>
    <source>
        <strain evidence="7">cv. Victoria</strain>
        <tissue evidence="6">Leaf</tissue>
    </source>
</reference>
<dbReference type="EMBL" id="RWGY01000004">
    <property type="protein sequence ID" value="TVU43983.1"/>
    <property type="molecule type" value="Genomic_DNA"/>
</dbReference>
<dbReference type="InterPro" id="IPR035513">
    <property type="entry name" value="Invertase/methylesterase_inhib"/>
</dbReference>
<feature type="signal peptide" evidence="4">
    <location>
        <begin position="1"/>
        <end position="28"/>
    </location>
</feature>
<evidence type="ECO:0000256" key="3">
    <source>
        <dbReference type="SAM" id="MobiDB-lite"/>
    </source>
</evidence>
<evidence type="ECO:0000256" key="2">
    <source>
        <dbReference type="SAM" id="Coils"/>
    </source>
</evidence>
<feature type="coiled-coil region" evidence="2">
    <location>
        <begin position="98"/>
        <end position="125"/>
    </location>
</feature>
<dbReference type="SUPFAM" id="SSF101148">
    <property type="entry name" value="Plant invertase/pectin methylesterase inhibitor"/>
    <property type="match status" value="1"/>
</dbReference>
<dbReference type="InterPro" id="IPR006501">
    <property type="entry name" value="Pectinesterase_inhib_dom"/>
</dbReference>
<organism evidence="6 7">
    <name type="scientific">Eragrostis curvula</name>
    <name type="common">weeping love grass</name>
    <dbReference type="NCBI Taxonomy" id="38414"/>
    <lineage>
        <taxon>Eukaryota</taxon>
        <taxon>Viridiplantae</taxon>
        <taxon>Streptophyta</taxon>
        <taxon>Embryophyta</taxon>
        <taxon>Tracheophyta</taxon>
        <taxon>Spermatophyta</taxon>
        <taxon>Magnoliopsida</taxon>
        <taxon>Liliopsida</taxon>
        <taxon>Poales</taxon>
        <taxon>Poaceae</taxon>
        <taxon>PACMAD clade</taxon>
        <taxon>Chloridoideae</taxon>
        <taxon>Eragrostideae</taxon>
        <taxon>Eragrostidinae</taxon>
        <taxon>Eragrostis</taxon>
    </lineage>
</organism>
<dbReference type="Pfam" id="PF04043">
    <property type="entry name" value="PMEI"/>
    <property type="match status" value="1"/>
</dbReference>